<keyword evidence="4" id="KW-0560">Oxidoreductase</keyword>
<evidence type="ECO:0008006" key="7">
    <source>
        <dbReference type="Google" id="ProtNLM"/>
    </source>
</evidence>
<dbReference type="GO" id="GO:0004499">
    <property type="term" value="F:N,N-dimethylaniline monooxygenase activity"/>
    <property type="evidence" value="ECO:0007669"/>
    <property type="project" value="InterPro"/>
</dbReference>
<dbReference type="PANTHER" id="PTHR42877:SF8">
    <property type="entry name" value="MONOOXYGENASE"/>
    <property type="match status" value="1"/>
</dbReference>
<dbReference type="GO" id="GO:0050661">
    <property type="term" value="F:NADP binding"/>
    <property type="evidence" value="ECO:0007669"/>
    <property type="project" value="InterPro"/>
</dbReference>
<keyword evidence="6" id="KW-1185">Reference proteome</keyword>
<dbReference type="InterPro" id="IPR036188">
    <property type="entry name" value="FAD/NAD-bd_sf"/>
</dbReference>
<dbReference type="GO" id="GO:0050660">
    <property type="term" value="F:flavin adenine dinucleotide binding"/>
    <property type="evidence" value="ECO:0007669"/>
    <property type="project" value="InterPro"/>
</dbReference>
<dbReference type="AlphaFoldDB" id="A0A0D2NXR3"/>
<reference evidence="6" key="1">
    <citation type="submission" date="2014-04" db="EMBL/GenBank/DDBJ databases">
        <title>Evolutionary Origins and Diversification of the Mycorrhizal Mutualists.</title>
        <authorList>
            <consortium name="DOE Joint Genome Institute"/>
            <consortium name="Mycorrhizal Genomics Consortium"/>
            <person name="Kohler A."/>
            <person name="Kuo A."/>
            <person name="Nagy L.G."/>
            <person name="Floudas D."/>
            <person name="Copeland A."/>
            <person name="Barry K.W."/>
            <person name="Cichocki N."/>
            <person name="Veneault-Fourrey C."/>
            <person name="LaButti K."/>
            <person name="Lindquist E.A."/>
            <person name="Lipzen A."/>
            <person name="Lundell T."/>
            <person name="Morin E."/>
            <person name="Murat C."/>
            <person name="Riley R."/>
            <person name="Ohm R."/>
            <person name="Sun H."/>
            <person name="Tunlid A."/>
            <person name="Henrissat B."/>
            <person name="Grigoriev I.V."/>
            <person name="Hibbett D.S."/>
            <person name="Martin F."/>
        </authorList>
    </citation>
    <scope>NUCLEOTIDE SEQUENCE [LARGE SCALE GENOMIC DNA]</scope>
    <source>
        <strain evidence="6">FD-334 SS-4</strain>
    </source>
</reference>
<name>A0A0D2NXR3_HYPSF</name>
<dbReference type="OrthoDB" id="74360at2759"/>
<dbReference type="SUPFAM" id="SSF51905">
    <property type="entry name" value="FAD/NAD(P)-binding domain"/>
    <property type="match status" value="2"/>
</dbReference>
<evidence type="ECO:0000313" key="6">
    <source>
        <dbReference type="Proteomes" id="UP000054270"/>
    </source>
</evidence>
<organism evidence="5 6">
    <name type="scientific">Hypholoma sublateritium (strain FD-334 SS-4)</name>
    <dbReference type="NCBI Taxonomy" id="945553"/>
    <lineage>
        <taxon>Eukaryota</taxon>
        <taxon>Fungi</taxon>
        <taxon>Dikarya</taxon>
        <taxon>Basidiomycota</taxon>
        <taxon>Agaricomycotina</taxon>
        <taxon>Agaricomycetes</taxon>
        <taxon>Agaricomycetidae</taxon>
        <taxon>Agaricales</taxon>
        <taxon>Agaricineae</taxon>
        <taxon>Strophariaceae</taxon>
        <taxon>Hypholoma</taxon>
    </lineage>
</organism>
<keyword evidence="2" id="KW-0285">Flavoprotein</keyword>
<evidence type="ECO:0000256" key="2">
    <source>
        <dbReference type="ARBA" id="ARBA00022630"/>
    </source>
</evidence>
<dbReference type="STRING" id="945553.A0A0D2NXR3"/>
<sequence length="579" mass="65320">MSQNDSHATFTTNYPNPIHEPKHLKIICVGAGASGLLLAYKLQRSFDNFELMIYEKNEDISGTWLENTYPGCACDIPAHVYTYTFEPNPNWSSVYSGSREIRDYFLSFAKKYELHKYIKLRHQVSGAVWNDKTGQWDVDIANLENGSVMHDSCDIFISAVGVLNAWKWPTIPGLHDFKGPVLHTARWDSSVNLEGKHVGLIGNGSSGIQVLPAISPEVAKITTFIRSPTWVSPTRGFESRIYPEEERQKYASDPQAHLAYRKTLEKNMNELFQIFITDSPGQKQTFDAMKKMMQDKLQISDDLQKLVIPTWPVGCRRLTPGIGYLEMLASDKVEVVFGEIEKITAKGCVSTGQEYPIDVLICATGFDTSFKPRFPLIGLGGKNLQDAWASEAQSYLGIAAHGFPNYFMFIGPNSPSGNGPLLVAMEAQADYMLRMINRWQTENIHSFSPKIDAVQDFIAFKDEFMKATVWEHECKSWYKNNSASGKVTALWPGSTLHYLEAISDPRYEDWDFKYKGNRFAFLGNGRSQVESDSTADWAYYIRNEDDGPYLGRLKQTKIVARSGTVIPADIQSKPRYGSQ</sequence>
<dbReference type="Proteomes" id="UP000054270">
    <property type="component" value="Unassembled WGS sequence"/>
</dbReference>
<evidence type="ECO:0000256" key="3">
    <source>
        <dbReference type="ARBA" id="ARBA00022827"/>
    </source>
</evidence>
<protein>
    <recommendedName>
        <fullName evidence="7">FAD/NAD(P)-binding domain-containing protein</fullName>
    </recommendedName>
</protein>
<evidence type="ECO:0000313" key="5">
    <source>
        <dbReference type="EMBL" id="KJA23554.1"/>
    </source>
</evidence>
<gene>
    <name evidence="5" type="ORF">HYPSUDRAFT_66239</name>
</gene>
<dbReference type="EMBL" id="KN817542">
    <property type="protein sequence ID" value="KJA23554.1"/>
    <property type="molecule type" value="Genomic_DNA"/>
</dbReference>
<evidence type="ECO:0000256" key="1">
    <source>
        <dbReference type="ARBA" id="ARBA00010139"/>
    </source>
</evidence>
<dbReference type="OMA" id="KPIHTER"/>
<dbReference type="PANTHER" id="PTHR42877">
    <property type="entry name" value="L-ORNITHINE N(5)-MONOOXYGENASE-RELATED"/>
    <property type="match status" value="1"/>
</dbReference>
<evidence type="ECO:0000256" key="4">
    <source>
        <dbReference type="ARBA" id="ARBA00023002"/>
    </source>
</evidence>
<dbReference type="Pfam" id="PF00743">
    <property type="entry name" value="FMO-like"/>
    <property type="match status" value="1"/>
</dbReference>
<comment type="similarity">
    <text evidence="1">Belongs to the FAD-binding monooxygenase family.</text>
</comment>
<dbReference type="InterPro" id="IPR020946">
    <property type="entry name" value="Flavin_mOase-like"/>
</dbReference>
<dbReference type="Gene3D" id="3.50.50.60">
    <property type="entry name" value="FAD/NAD(P)-binding domain"/>
    <property type="match status" value="2"/>
</dbReference>
<dbReference type="InterPro" id="IPR051209">
    <property type="entry name" value="FAD-bind_Monooxygenase_sf"/>
</dbReference>
<keyword evidence="3" id="KW-0274">FAD</keyword>
<accession>A0A0D2NXR3</accession>
<proteinExistence type="inferred from homology"/>